<dbReference type="Proteomes" id="UP000030700">
    <property type="component" value="Unassembled WGS sequence"/>
</dbReference>
<evidence type="ECO:0000313" key="2">
    <source>
        <dbReference type="Proteomes" id="UP000030700"/>
    </source>
</evidence>
<proteinExistence type="predicted"/>
<evidence type="ECO:0008006" key="3">
    <source>
        <dbReference type="Google" id="ProtNLM"/>
    </source>
</evidence>
<sequence length="181" mass="20102">MKTYLMSIYTIIMIGISVLMLSGCSSAPKVVGSYTQEDIDAKSLTPAQGNALIYFFYGRGYGWGNVEVSLDGASSLINEQMYVVWEVPAGKHTLAMIMPGQNTLSLKIAKKSLNAPAGSIQFYRAVSYKKEESDTVSELLYQLIPASDSDGKEFVRAYSLVSWFRDGERIYYNDTLLNRAE</sequence>
<dbReference type="AlphaFoldDB" id="A0A0S6VY55"/>
<protein>
    <recommendedName>
        <fullName evidence="3">DUF2846 domain-containing protein</fullName>
    </recommendedName>
</protein>
<reference evidence="1" key="1">
    <citation type="journal article" date="2015" name="PeerJ">
        <title>First genomic representation of candidate bacterial phylum KSB3 points to enhanced environmental sensing as a trigger of wastewater bulking.</title>
        <authorList>
            <person name="Sekiguchi Y."/>
            <person name="Ohashi A."/>
            <person name="Parks D.H."/>
            <person name="Yamauchi T."/>
            <person name="Tyson G.W."/>
            <person name="Hugenholtz P."/>
        </authorList>
    </citation>
    <scope>NUCLEOTIDE SEQUENCE [LARGE SCALE GENOMIC DNA]</scope>
</reference>
<keyword evidence="2" id="KW-1185">Reference proteome</keyword>
<dbReference type="HOGENOM" id="CLU_1529654_0_0_0"/>
<accession>A0A0S6VY55</accession>
<organism evidence="1">
    <name type="scientific">Candidatus Moduliflexus flocculans</name>
    <dbReference type="NCBI Taxonomy" id="1499966"/>
    <lineage>
        <taxon>Bacteria</taxon>
        <taxon>Candidatus Moduliflexota</taxon>
        <taxon>Candidatus Moduliflexia</taxon>
        <taxon>Candidatus Moduliflexales</taxon>
        <taxon>Candidatus Moduliflexaceae</taxon>
    </lineage>
</organism>
<name>A0A0S6VY55_9BACT</name>
<gene>
    <name evidence="1" type="ORF">U14_02050</name>
</gene>
<dbReference type="PROSITE" id="PS51257">
    <property type="entry name" value="PROKAR_LIPOPROTEIN"/>
    <property type="match status" value="1"/>
</dbReference>
<evidence type="ECO:0000313" key="1">
    <source>
        <dbReference type="EMBL" id="GAK50809.1"/>
    </source>
</evidence>
<dbReference type="EMBL" id="DF820456">
    <property type="protein sequence ID" value="GAK50809.1"/>
    <property type="molecule type" value="Genomic_DNA"/>
</dbReference>